<gene>
    <name evidence="3" type="ORF">IE077_004274</name>
</gene>
<evidence type="ECO:0000313" key="4">
    <source>
        <dbReference type="Proteomes" id="UP000823046"/>
    </source>
</evidence>
<organism evidence="3 4">
    <name type="scientific">Cardiosporidium cionae</name>
    <dbReference type="NCBI Taxonomy" id="476202"/>
    <lineage>
        <taxon>Eukaryota</taxon>
        <taxon>Sar</taxon>
        <taxon>Alveolata</taxon>
        <taxon>Apicomplexa</taxon>
        <taxon>Aconoidasida</taxon>
        <taxon>Nephromycida</taxon>
        <taxon>Cardiosporidium</taxon>
    </lineage>
</organism>
<reference evidence="3 4" key="1">
    <citation type="journal article" date="2020" name="bioRxiv">
        <title>Metabolic contributions of an alphaproteobacterial endosymbiont in the apicomplexan Cardiosporidium cionae.</title>
        <authorList>
            <person name="Hunter E.S."/>
            <person name="Paight C.J."/>
            <person name="Lane C.E."/>
        </authorList>
    </citation>
    <scope>NUCLEOTIDE SEQUENCE [LARGE SCALE GENOMIC DNA]</scope>
    <source>
        <strain evidence="3">ESH_2018</strain>
    </source>
</reference>
<keyword evidence="4" id="KW-1185">Reference proteome</keyword>
<evidence type="ECO:0000256" key="1">
    <source>
        <dbReference type="ARBA" id="ARBA00022490"/>
    </source>
</evidence>
<dbReference type="PANTHER" id="PTHR43650:SF1">
    <property type="entry name" value="PYROPHOSPHATE--FRUCTOSE 6-PHOSPHATE 1-PHOSPHOTRANSFERASE SUBUNIT BETA 2"/>
    <property type="match status" value="1"/>
</dbReference>
<dbReference type="Gene3D" id="3.40.50.460">
    <property type="entry name" value="Phosphofructokinase domain"/>
    <property type="match status" value="1"/>
</dbReference>
<evidence type="ECO:0000313" key="3">
    <source>
        <dbReference type="EMBL" id="KAF8819168.1"/>
    </source>
</evidence>
<accession>A0ABQ7J5C8</accession>
<dbReference type="EMBL" id="JADAQX010000915">
    <property type="protein sequence ID" value="KAF8819168.1"/>
    <property type="molecule type" value="Genomic_DNA"/>
</dbReference>
<keyword evidence="2" id="KW-0324">Glycolysis</keyword>
<dbReference type="PANTHER" id="PTHR43650">
    <property type="entry name" value="PYROPHOSPHATE--FRUCTOSE 6-PHOSPHATE 1-PHOSPHOTRANSFERASE"/>
    <property type="match status" value="1"/>
</dbReference>
<comment type="caution">
    <text evidence="3">The sequence shown here is derived from an EMBL/GenBank/DDBJ whole genome shotgun (WGS) entry which is preliminary data.</text>
</comment>
<protein>
    <submittedName>
        <fullName evidence="3">Uncharacterized protein</fullName>
    </submittedName>
</protein>
<proteinExistence type="predicted"/>
<evidence type="ECO:0000256" key="2">
    <source>
        <dbReference type="ARBA" id="ARBA00023152"/>
    </source>
</evidence>
<feature type="non-terminal residue" evidence="3">
    <location>
        <position position="249"/>
    </location>
</feature>
<sequence length="249" mass="27588">MLPLSHRFLKDGVATVVIWVPHSSGGEIHFPEFIPLALGFDSARAVTSEFTGNIATDSTSSKKYYHFIGCGSSTLTLEAALQTRPTFCLITEEAIDKGWTLNDVVQQLCDSIVQRRHHIGKRSGTVLIAGAFIESLSEMPLLQKEVYDCTRPHGSTIATEEELLAALSPSAALLFSLLPKLVQHSLLFREDGKGRPLMPSIASERLLGHLIFEELQRRKENGSSNCVDTFNYRLHNLVQESRCSMPTTF</sequence>
<keyword evidence="1" id="KW-0963">Cytoplasm</keyword>
<dbReference type="SUPFAM" id="SSF53784">
    <property type="entry name" value="Phosphofructokinase"/>
    <property type="match status" value="1"/>
</dbReference>
<name>A0ABQ7J5C8_9APIC</name>
<dbReference type="Proteomes" id="UP000823046">
    <property type="component" value="Unassembled WGS sequence"/>
</dbReference>
<dbReference type="InterPro" id="IPR035966">
    <property type="entry name" value="PKF_sf"/>
</dbReference>